<dbReference type="Proteomes" id="UP000828941">
    <property type="component" value="Chromosome 13"/>
</dbReference>
<evidence type="ECO:0000313" key="1">
    <source>
        <dbReference type="EMBL" id="KAI4298980.1"/>
    </source>
</evidence>
<evidence type="ECO:0000313" key="2">
    <source>
        <dbReference type="Proteomes" id="UP000828941"/>
    </source>
</evidence>
<dbReference type="EMBL" id="CM039438">
    <property type="protein sequence ID" value="KAI4298980.1"/>
    <property type="molecule type" value="Genomic_DNA"/>
</dbReference>
<sequence>MEAPPDDDCCPVCRGEFKHPCRTSCSHWFCGECIISVWLHRDAMKQCKCPICCCHFSSLVPFQATFDYNQEPEAQKIMENVRRYNRLHVGGVQGLFQKLYDFPFLARMALQDMMDPDKTSAYLYKVRIFAMLLGLIYMLIPLDIIPYDKRKILRLFDHSAVAFVTIMHIIGLFRSRRLFRR</sequence>
<accession>A0ACB9KP66</accession>
<keyword evidence="2" id="KW-1185">Reference proteome</keyword>
<comment type="caution">
    <text evidence="1">The sequence shown here is derived from an EMBL/GenBank/DDBJ whole genome shotgun (WGS) entry which is preliminary data.</text>
</comment>
<protein>
    <submittedName>
        <fullName evidence="1">Uncharacterized protein</fullName>
    </submittedName>
</protein>
<proteinExistence type="predicted"/>
<name>A0ACB9KP66_BAUVA</name>
<reference evidence="1 2" key="1">
    <citation type="journal article" date="2022" name="DNA Res.">
        <title>Chromosomal-level genome assembly of the orchid tree Bauhinia variegata (Leguminosae; Cercidoideae) supports the allotetraploid origin hypothesis of Bauhinia.</title>
        <authorList>
            <person name="Zhong Y."/>
            <person name="Chen Y."/>
            <person name="Zheng D."/>
            <person name="Pang J."/>
            <person name="Liu Y."/>
            <person name="Luo S."/>
            <person name="Meng S."/>
            <person name="Qian L."/>
            <person name="Wei D."/>
            <person name="Dai S."/>
            <person name="Zhou R."/>
        </authorList>
    </citation>
    <scope>NUCLEOTIDE SEQUENCE [LARGE SCALE GENOMIC DNA]</scope>
    <source>
        <strain evidence="1">BV-YZ2020</strain>
    </source>
</reference>
<gene>
    <name evidence="1" type="ORF">L6164_032482</name>
</gene>
<organism evidence="1 2">
    <name type="scientific">Bauhinia variegata</name>
    <name type="common">Purple orchid tree</name>
    <name type="synonym">Phanera variegata</name>
    <dbReference type="NCBI Taxonomy" id="167791"/>
    <lineage>
        <taxon>Eukaryota</taxon>
        <taxon>Viridiplantae</taxon>
        <taxon>Streptophyta</taxon>
        <taxon>Embryophyta</taxon>
        <taxon>Tracheophyta</taxon>
        <taxon>Spermatophyta</taxon>
        <taxon>Magnoliopsida</taxon>
        <taxon>eudicotyledons</taxon>
        <taxon>Gunneridae</taxon>
        <taxon>Pentapetalae</taxon>
        <taxon>rosids</taxon>
        <taxon>fabids</taxon>
        <taxon>Fabales</taxon>
        <taxon>Fabaceae</taxon>
        <taxon>Cercidoideae</taxon>
        <taxon>Cercideae</taxon>
        <taxon>Bauhiniinae</taxon>
        <taxon>Bauhinia</taxon>
    </lineage>
</organism>